<dbReference type="AlphaFoldDB" id="A0A9Q1A829"/>
<name>A0A9Q1A829_9ROSI</name>
<dbReference type="Gene3D" id="3.80.10.10">
    <property type="entry name" value="Ribonuclease Inhibitor"/>
    <property type="match status" value="1"/>
</dbReference>
<keyword evidence="2" id="KW-0677">Repeat</keyword>
<dbReference type="EMBL" id="JAPFFM010000005">
    <property type="protein sequence ID" value="KAJ6761820.1"/>
    <property type="molecule type" value="Genomic_DNA"/>
</dbReference>
<dbReference type="PANTHER" id="PTHR48010:SF59">
    <property type="entry name" value="PROTEIN KINASE DOMAIN-CONTAINING PROTEIN"/>
    <property type="match status" value="1"/>
</dbReference>
<keyword evidence="1" id="KW-0433">Leucine-rich repeat</keyword>
<evidence type="ECO:0000256" key="2">
    <source>
        <dbReference type="ARBA" id="ARBA00022737"/>
    </source>
</evidence>
<proteinExistence type="predicted"/>
<dbReference type="SUPFAM" id="SSF52058">
    <property type="entry name" value="L domain-like"/>
    <property type="match status" value="1"/>
</dbReference>
<sequence length="152" mass="17070">MRNPFGFQNFKILLGYFWETAISEGPIFPYSKSKSTPHEDLPGFNKQALLDFAAAVPHLRKLNWNPASSVCNSWVGVTCNHTRVSELRLPGVGLVGHIPSNTIGKLDALRVLSLRSNVLEAHCSGSLIQFFHRHHSSNISKFNKTYWVEPPK</sequence>
<gene>
    <name evidence="4" type="ORF">OIU74_024473</name>
</gene>
<dbReference type="Pfam" id="PF08263">
    <property type="entry name" value="LRRNT_2"/>
    <property type="match status" value="1"/>
</dbReference>
<evidence type="ECO:0000313" key="4">
    <source>
        <dbReference type="EMBL" id="KAJ6761820.1"/>
    </source>
</evidence>
<reference evidence="4" key="1">
    <citation type="submission" date="2022-11" db="EMBL/GenBank/DDBJ databases">
        <authorList>
            <person name="Hyden B.L."/>
            <person name="Feng K."/>
            <person name="Yates T."/>
            <person name="Jawdy S."/>
            <person name="Smart L.B."/>
            <person name="Muchero W."/>
        </authorList>
    </citation>
    <scope>NUCLEOTIDE SEQUENCE</scope>
    <source>
        <tissue evidence="4">Shoot tip</tissue>
    </source>
</reference>
<comment type="caution">
    <text evidence="4">The sequence shown here is derived from an EMBL/GenBank/DDBJ whole genome shotgun (WGS) entry which is preliminary data.</text>
</comment>
<feature type="domain" description="Leucine-rich repeat-containing N-terminal plant-type" evidence="3">
    <location>
        <begin position="46"/>
        <end position="80"/>
    </location>
</feature>
<dbReference type="PANTHER" id="PTHR48010">
    <property type="entry name" value="OS05G0588300 PROTEIN"/>
    <property type="match status" value="1"/>
</dbReference>
<dbReference type="InterPro" id="IPR050994">
    <property type="entry name" value="At_inactive_RLKs"/>
</dbReference>
<reference evidence="4" key="2">
    <citation type="journal article" date="2023" name="Int. J. Mol. Sci.">
        <title>De Novo Assembly and Annotation of 11 Diverse Shrub Willow (Salix) Genomes Reveals Novel Gene Organization in Sex-Linked Regions.</title>
        <authorList>
            <person name="Hyden B."/>
            <person name="Feng K."/>
            <person name="Yates T.B."/>
            <person name="Jawdy S."/>
            <person name="Cereghino C."/>
            <person name="Smart L.B."/>
            <person name="Muchero W."/>
        </authorList>
    </citation>
    <scope>NUCLEOTIDE SEQUENCE</scope>
    <source>
        <tissue evidence="4">Shoot tip</tissue>
    </source>
</reference>
<evidence type="ECO:0000256" key="1">
    <source>
        <dbReference type="ARBA" id="ARBA00022614"/>
    </source>
</evidence>
<dbReference type="Proteomes" id="UP001151752">
    <property type="component" value="Chromosome 19"/>
</dbReference>
<protein>
    <recommendedName>
        <fullName evidence="3">Leucine-rich repeat-containing N-terminal plant-type domain-containing protein</fullName>
    </recommendedName>
</protein>
<accession>A0A9Q1A829</accession>
<dbReference type="InterPro" id="IPR032675">
    <property type="entry name" value="LRR_dom_sf"/>
</dbReference>
<keyword evidence="5" id="KW-1185">Reference proteome</keyword>
<evidence type="ECO:0000313" key="5">
    <source>
        <dbReference type="Proteomes" id="UP001151752"/>
    </source>
</evidence>
<dbReference type="InterPro" id="IPR013210">
    <property type="entry name" value="LRR_N_plant-typ"/>
</dbReference>
<organism evidence="4 5">
    <name type="scientific">Salix koriyanagi</name>
    <dbReference type="NCBI Taxonomy" id="2511006"/>
    <lineage>
        <taxon>Eukaryota</taxon>
        <taxon>Viridiplantae</taxon>
        <taxon>Streptophyta</taxon>
        <taxon>Embryophyta</taxon>
        <taxon>Tracheophyta</taxon>
        <taxon>Spermatophyta</taxon>
        <taxon>Magnoliopsida</taxon>
        <taxon>eudicotyledons</taxon>
        <taxon>Gunneridae</taxon>
        <taxon>Pentapetalae</taxon>
        <taxon>rosids</taxon>
        <taxon>fabids</taxon>
        <taxon>Malpighiales</taxon>
        <taxon>Salicaceae</taxon>
        <taxon>Saliceae</taxon>
        <taxon>Salix</taxon>
    </lineage>
</organism>
<evidence type="ECO:0000259" key="3">
    <source>
        <dbReference type="Pfam" id="PF08263"/>
    </source>
</evidence>